<sequence>MQPLPGGGGLTLVQHLLARVISTRALDTPGLPRKRSYFDPELALRKCLAADFADDLGKLGTPFEEPFRMFRDGVEVEFKITSSKSCLDGADASGLSTAGAERETEDALLQTAAPGPDRREPRSLFLCHREGILWAGAGRHEERRLGLYTVRGREAIPTATGAQRAMALAGRRIYLWHHKRAAFPPSCALYRGRVSSLLGPRTTPSQQRPLRFRSCQVRSD</sequence>
<accession>A0AAN6Q3C6</accession>
<proteinExistence type="predicted"/>
<reference evidence="2" key="2">
    <citation type="submission" date="2023-05" db="EMBL/GenBank/DDBJ databases">
        <authorList>
            <consortium name="Lawrence Berkeley National Laboratory"/>
            <person name="Steindorff A."/>
            <person name="Hensen N."/>
            <person name="Bonometti L."/>
            <person name="Westerberg I."/>
            <person name="Brannstrom I.O."/>
            <person name="Guillou S."/>
            <person name="Cros-Aarteil S."/>
            <person name="Calhoun S."/>
            <person name="Haridas S."/>
            <person name="Kuo A."/>
            <person name="Mondo S."/>
            <person name="Pangilinan J."/>
            <person name="Riley R."/>
            <person name="Labutti K."/>
            <person name="Andreopoulos B."/>
            <person name="Lipzen A."/>
            <person name="Chen C."/>
            <person name="Yanf M."/>
            <person name="Daum C."/>
            <person name="Ng V."/>
            <person name="Clum A."/>
            <person name="Ohm R."/>
            <person name="Martin F."/>
            <person name="Silar P."/>
            <person name="Natvig D."/>
            <person name="Lalanne C."/>
            <person name="Gautier V."/>
            <person name="Ament-Velasquez S.L."/>
            <person name="Kruys A."/>
            <person name="Hutchinson M.I."/>
            <person name="Powell A.J."/>
            <person name="Barry K."/>
            <person name="Miller A.N."/>
            <person name="Grigoriev I.V."/>
            <person name="Debuchy R."/>
            <person name="Gladieux P."/>
            <person name="Thoren M.H."/>
            <person name="Johannesson H."/>
        </authorList>
    </citation>
    <scope>NUCLEOTIDE SEQUENCE</scope>
    <source>
        <strain evidence="2">CBS 757.83</strain>
    </source>
</reference>
<dbReference type="EMBL" id="MU863637">
    <property type="protein sequence ID" value="KAK4100985.1"/>
    <property type="molecule type" value="Genomic_DNA"/>
</dbReference>
<dbReference type="Proteomes" id="UP001305647">
    <property type="component" value="Unassembled WGS sequence"/>
</dbReference>
<evidence type="ECO:0000313" key="3">
    <source>
        <dbReference type="Proteomes" id="UP001305647"/>
    </source>
</evidence>
<feature type="region of interest" description="Disordered" evidence="1">
    <location>
        <begin position="200"/>
        <end position="220"/>
    </location>
</feature>
<evidence type="ECO:0000256" key="1">
    <source>
        <dbReference type="SAM" id="MobiDB-lite"/>
    </source>
</evidence>
<comment type="caution">
    <text evidence="2">The sequence shown here is derived from an EMBL/GenBank/DDBJ whole genome shotgun (WGS) entry which is preliminary data.</text>
</comment>
<keyword evidence="3" id="KW-1185">Reference proteome</keyword>
<organism evidence="2 3">
    <name type="scientific">Parathielavia hyrcaniae</name>
    <dbReference type="NCBI Taxonomy" id="113614"/>
    <lineage>
        <taxon>Eukaryota</taxon>
        <taxon>Fungi</taxon>
        <taxon>Dikarya</taxon>
        <taxon>Ascomycota</taxon>
        <taxon>Pezizomycotina</taxon>
        <taxon>Sordariomycetes</taxon>
        <taxon>Sordariomycetidae</taxon>
        <taxon>Sordariales</taxon>
        <taxon>Chaetomiaceae</taxon>
        <taxon>Parathielavia</taxon>
    </lineage>
</organism>
<protein>
    <submittedName>
        <fullName evidence="2">Uncharacterized protein</fullName>
    </submittedName>
</protein>
<gene>
    <name evidence="2" type="ORF">N658DRAFT_75911</name>
</gene>
<evidence type="ECO:0000313" key="2">
    <source>
        <dbReference type="EMBL" id="KAK4100985.1"/>
    </source>
</evidence>
<dbReference type="AlphaFoldDB" id="A0AAN6Q3C6"/>
<name>A0AAN6Q3C6_9PEZI</name>
<reference evidence="2" key="1">
    <citation type="journal article" date="2023" name="Mol. Phylogenet. Evol.">
        <title>Genome-scale phylogeny and comparative genomics of the fungal order Sordariales.</title>
        <authorList>
            <person name="Hensen N."/>
            <person name="Bonometti L."/>
            <person name="Westerberg I."/>
            <person name="Brannstrom I.O."/>
            <person name="Guillou S."/>
            <person name="Cros-Aarteil S."/>
            <person name="Calhoun S."/>
            <person name="Haridas S."/>
            <person name="Kuo A."/>
            <person name="Mondo S."/>
            <person name="Pangilinan J."/>
            <person name="Riley R."/>
            <person name="LaButti K."/>
            <person name="Andreopoulos B."/>
            <person name="Lipzen A."/>
            <person name="Chen C."/>
            <person name="Yan M."/>
            <person name="Daum C."/>
            <person name="Ng V."/>
            <person name="Clum A."/>
            <person name="Steindorff A."/>
            <person name="Ohm R.A."/>
            <person name="Martin F."/>
            <person name="Silar P."/>
            <person name="Natvig D.O."/>
            <person name="Lalanne C."/>
            <person name="Gautier V."/>
            <person name="Ament-Velasquez S.L."/>
            <person name="Kruys A."/>
            <person name="Hutchinson M.I."/>
            <person name="Powell A.J."/>
            <person name="Barry K."/>
            <person name="Miller A.N."/>
            <person name="Grigoriev I.V."/>
            <person name="Debuchy R."/>
            <person name="Gladieux P."/>
            <person name="Hiltunen Thoren M."/>
            <person name="Johannesson H."/>
        </authorList>
    </citation>
    <scope>NUCLEOTIDE SEQUENCE</scope>
    <source>
        <strain evidence="2">CBS 757.83</strain>
    </source>
</reference>